<feature type="transmembrane region" description="Helical" evidence="2">
    <location>
        <begin position="175"/>
        <end position="199"/>
    </location>
</feature>
<evidence type="ECO:0000313" key="4">
    <source>
        <dbReference type="Proteomes" id="UP000460558"/>
    </source>
</evidence>
<gene>
    <name evidence="3" type="ORF">FFZ77_18780</name>
</gene>
<name>A0ABW9NWG1_9ACTN</name>
<feature type="region of interest" description="Disordered" evidence="1">
    <location>
        <begin position="1"/>
        <end position="87"/>
    </location>
</feature>
<protein>
    <recommendedName>
        <fullName evidence="5">DUF4064 domain-containing protein</fullName>
    </recommendedName>
</protein>
<comment type="caution">
    <text evidence="3">The sequence shown here is derived from an EMBL/GenBank/DDBJ whole genome shotgun (WGS) entry which is preliminary data.</text>
</comment>
<organism evidence="3 4">
    <name type="scientific">Streptomyces katsurahamanus</name>
    <dbReference type="NCBI Taxonomy" id="2577098"/>
    <lineage>
        <taxon>Bacteria</taxon>
        <taxon>Bacillati</taxon>
        <taxon>Actinomycetota</taxon>
        <taxon>Actinomycetes</taxon>
        <taxon>Kitasatosporales</taxon>
        <taxon>Streptomycetaceae</taxon>
        <taxon>Streptomyces</taxon>
    </lineage>
</organism>
<sequence length="209" mass="21038">MRRMNPTETEKNTDATNRKDAEDTARPTEAVAEPEATGGAAADRTAGPDASADAPAAPADEDGIEDAEDAEDAEDGGIPEEKPRESSGLLSAAAGVVATGLGVVGLSGSWVGQVAAERQTLLGQLESSQGGSVAEQISAVYGDAWHTTALVNGVFALLALIVGVTVLTRPGRPGWVRACAVAGAVLGGIGILASVSMYFDLILALPQGS</sequence>
<feature type="compositionally biased region" description="Low complexity" evidence="1">
    <location>
        <begin position="36"/>
        <end position="58"/>
    </location>
</feature>
<feature type="transmembrane region" description="Helical" evidence="2">
    <location>
        <begin position="89"/>
        <end position="111"/>
    </location>
</feature>
<keyword evidence="2" id="KW-0472">Membrane</keyword>
<evidence type="ECO:0000313" key="3">
    <source>
        <dbReference type="EMBL" id="MQS37600.1"/>
    </source>
</evidence>
<feature type="compositionally biased region" description="Acidic residues" evidence="1">
    <location>
        <begin position="59"/>
        <end position="78"/>
    </location>
</feature>
<evidence type="ECO:0000256" key="1">
    <source>
        <dbReference type="SAM" id="MobiDB-lite"/>
    </source>
</evidence>
<reference evidence="3 4" key="1">
    <citation type="submission" date="2019-06" db="EMBL/GenBank/DDBJ databases">
        <title>Comparative genomics and metabolomics analyses of clavulanic acid producing Streptomyces species provides insight into specialized metabolism and evolution of beta-lactam biosynthetic gene clusters.</title>
        <authorList>
            <person name="Moore M.A."/>
            <person name="Cruz-Morales P."/>
            <person name="Barona Gomez F."/>
            <person name="Kapil T."/>
        </authorList>
    </citation>
    <scope>NUCLEOTIDE SEQUENCE [LARGE SCALE GENOMIC DNA]</scope>
    <source>
        <strain evidence="3 4">T-272</strain>
    </source>
</reference>
<dbReference type="Proteomes" id="UP000460558">
    <property type="component" value="Unassembled WGS sequence"/>
</dbReference>
<evidence type="ECO:0000256" key="2">
    <source>
        <dbReference type="SAM" id="Phobius"/>
    </source>
</evidence>
<evidence type="ECO:0008006" key="5">
    <source>
        <dbReference type="Google" id="ProtNLM"/>
    </source>
</evidence>
<proteinExistence type="predicted"/>
<feature type="transmembrane region" description="Helical" evidence="2">
    <location>
        <begin position="149"/>
        <end position="168"/>
    </location>
</feature>
<keyword evidence="2" id="KW-0812">Transmembrane</keyword>
<keyword evidence="2" id="KW-1133">Transmembrane helix</keyword>
<accession>A0ABW9NWG1</accession>
<dbReference type="EMBL" id="VDEQ01000209">
    <property type="protein sequence ID" value="MQS37600.1"/>
    <property type="molecule type" value="Genomic_DNA"/>
</dbReference>
<feature type="compositionally biased region" description="Basic and acidic residues" evidence="1">
    <location>
        <begin position="8"/>
        <end position="26"/>
    </location>
</feature>
<keyword evidence="4" id="KW-1185">Reference proteome</keyword>